<keyword evidence="7" id="KW-0539">Nucleus</keyword>
<feature type="compositionally biased region" description="Polar residues" evidence="9">
    <location>
        <begin position="522"/>
        <end position="544"/>
    </location>
</feature>
<dbReference type="GO" id="GO:0008017">
    <property type="term" value="F:microtubule binding"/>
    <property type="evidence" value="ECO:0007669"/>
    <property type="project" value="TreeGrafter"/>
</dbReference>
<dbReference type="PANTHER" id="PTHR13289:SF6">
    <property type="entry name" value="MACOILIN"/>
    <property type="match status" value="1"/>
</dbReference>
<protein>
    <submittedName>
        <fullName evidence="12">Macoilin</fullName>
    </submittedName>
</protein>
<dbReference type="STRING" id="174720.A0A0N5BKL5"/>
<feature type="region of interest" description="Disordered" evidence="9">
    <location>
        <begin position="473"/>
        <end position="574"/>
    </location>
</feature>
<feature type="compositionally biased region" description="Basic and acidic residues" evidence="9">
    <location>
        <begin position="510"/>
        <end position="521"/>
    </location>
</feature>
<keyword evidence="11" id="KW-1185">Reference proteome</keyword>
<dbReference type="WBParaSite" id="SPAL_0000647100.1">
    <property type="protein sequence ID" value="SPAL_0000647100.1"/>
    <property type="gene ID" value="SPAL_0000647100"/>
</dbReference>
<dbReference type="AlphaFoldDB" id="A0A0N5BKL5"/>
<name>A0A0N5BKL5_STREA</name>
<evidence type="ECO:0000256" key="7">
    <source>
        <dbReference type="ARBA" id="ARBA00023242"/>
    </source>
</evidence>
<evidence type="ECO:0000256" key="3">
    <source>
        <dbReference type="ARBA" id="ARBA00022692"/>
    </source>
</evidence>
<accession>A0A0N5BKL5</accession>
<evidence type="ECO:0000313" key="11">
    <source>
        <dbReference type="Proteomes" id="UP000046392"/>
    </source>
</evidence>
<proteinExistence type="predicted"/>
<dbReference type="GO" id="GO:0031965">
    <property type="term" value="C:nuclear membrane"/>
    <property type="evidence" value="ECO:0007669"/>
    <property type="project" value="UniProtKB-SubCell"/>
</dbReference>
<feature type="transmembrane region" description="Helical" evidence="10">
    <location>
        <begin position="134"/>
        <end position="152"/>
    </location>
</feature>
<feature type="compositionally biased region" description="Polar residues" evidence="9">
    <location>
        <begin position="355"/>
        <end position="370"/>
    </location>
</feature>
<dbReference type="GO" id="GO:0006935">
    <property type="term" value="P:chemotaxis"/>
    <property type="evidence" value="ECO:0007669"/>
    <property type="project" value="TreeGrafter"/>
</dbReference>
<feature type="compositionally biased region" description="Low complexity" evidence="9">
    <location>
        <begin position="488"/>
        <end position="497"/>
    </location>
</feature>
<keyword evidence="6 10" id="KW-0472">Membrane</keyword>
<dbReference type="Pfam" id="PF09726">
    <property type="entry name" value="Macoilin"/>
    <property type="match status" value="2"/>
</dbReference>
<evidence type="ECO:0000256" key="6">
    <source>
        <dbReference type="ARBA" id="ARBA00023136"/>
    </source>
</evidence>
<sequence length="816" mass="95241">MIKRTRGEGIPKPKRSIKKVSKIEGNESCSLSFFQYIKLFLVWILFLSIDMLTGFRVELLWPFWLYIRNCCEKNNLNNNLTKYLKYPDLTFVFLIHIATVDLIFCLFVPVPFMLIVATAWVWTQYIYYSSDRSWSFMSGILITLSVLFEIYGRSKLETHVWSGKSFLAPNSLTIYTTKTDSYFEGTENMEYIGDINDDALSNSNTKDYFTFTVLDFCKPFAAHCISYPILCFIFSLFKYYYLWKEDRERKTIILKNTSIYDIMCDAVNSPKNSYDYRYKLTGINLETVTNYNNDKENYYLYDGDIVENQISKNNKNYENLPISAIMDTVTNEGSIKKFTASQKNNSCKSVRKQSKCNGKSNKNSQYNVNTIDKKDSSKESINSEELDDTDSISTASWSSNVEVVKDQLPIKNKKSGTLRNIYEFFCYLTMVSFQYISNVFIKNNDSDMLSDNSSLTSEECSEEEYNAQEDDFFQLGENGDGNKDCYSSRESPSSSGSIPLKENKKKIRQRGRDTENRKGEHSNSPLKSNGALNNGENILYNYNDNIRDNSKTSSYTDKENEERMELREETTRQLKESSEMIENLKLQLKKKSSVEKDLRSQLVKCEIAEKSSKAELTKIKLHYEQLETENTNINKYRDQDKITITNLEKKISELTSRKVELEKELKTEKQKLKELKQVDCNVTCKPRLMELENDNKKLLKTLASKNDSCEILIKRLEKIRAENDYRIELIEKSYEDRIKILNSDKERMQHTLSEETKFKQLLFKALLNAKEEAKYLKDYIIQKGYELPSPRKESDTDETTNNFYNPWTQLSDPPTF</sequence>
<feature type="region of interest" description="Disordered" evidence="9">
    <location>
        <begin position="349"/>
        <end position="389"/>
    </location>
</feature>
<evidence type="ECO:0000256" key="5">
    <source>
        <dbReference type="ARBA" id="ARBA00022989"/>
    </source>
</evidence>
<keyword evidence="8" id="KW-0175">Coiled coil</keyword>
<feature type="region of interest" description="Disordered" evidence="9">
    <location>
        <begin position="787"/>
        <end position="816"/>
    </location>
</feature>
<reference evidence="12" key="1">
    <citation type="submission" date="2017-02" db="UniProtKB">
        <authorList>
            <consortium name="WormBaseParasite"/>
        </authorList>
    </citation>
    <scope>IDENTIFICATION</scope>
</reference>
<feature type="transmembrane region" description="Helical" evidence="10">
    <location>
        <begin position="36"/>
        <end position="55"/>
    </location>
</feature>
<keyword evidence="3 10" id="KW-0812">Transmembrane</keyword>
<feature type="compositionally biased region" description="Polar residues" evidence="9">
    <location>
        <begin position="799"/>
        <end position="816"/>
    </location>
</feature>
<feature type="transmembrane region" description="Helical" evidence="10">
    <location>
        <begin position="89"/>
        <end position="122"/>
    </location>
</feature>
<dbReference type="Proteomes" id="UP000046392">
    <property type="component" value="Unplaced"/>
</dbReference>
<evidence type="ECO:0000256" key="9">
    <source>
        <dbReference type="SAM" id="MobiDB-lite"/>
    </source>
</evidence>
<evidence type="ECO:0000256" key="1">
    <source>
        <dbReference type="ARBA" id="ARBA00004232"/>
    </source>
</evidence>
<dbReference type="InterPro" id="IPR019130">
    <property type="entry name" value="Macoilin"/>
</dbReference>
<dbReference type="GO" id="GO:0030867">
    <property type="term" value="C:rough endoplasmic reticulum membrane"/>
    <property type="evidence" value="ECO:0007669"/>
    <property type="project" value="UniProtKB-SubCell"/>
</dbReference>
<dbReference type="GO" id="GO:0023041">
    <property type="term" value="P:neuronal signal transduction"/>
    <property type="evidence" value="ECO:0007669"/>
    <property type="project" value="InterPro"/>
</dbReference>
<keyword evidence="4" id="KW-0256">Endoplasmic reticulum</keyword>
<organism evidence="11 12">
    <name type="scientific">Strongyloides papillosus</name>
    <name type="common">Intestinal threadworm</name>
    <dbReference type="NCBI Taxonomy" id="174720"/>
    <lineage>
        <taxon>Eukaryota</taxon>
        <taxon>Metazoa</taxon>
        <taxon>Ecdysozoa</taxon>
        <taxon>Nematoda</taxon>
        <taxon>Chromadorea</taxon>
        <taxon>Rhabditida</taxon>
        <taxon>Tylenchina</taxon>
        <taxon>Panagrolaimomorpha</taxon>
        <taxon>Strongyloidoidea</taxon>
        <taxon>Strongyloididae</taxon>
        <taxon>Strongyloides</taxon>
    </lineage>
</organism>
<evidence type="ECO:0000256" key="8">
    <source>
        <dbReference type="SAM" id="Coils"/>
    </source>
</evidence>
<keyword evidence="5 10" id="KW-1133">Transmembrane helix</keyword>
<comment type="subcellular location">
    <subcellularLocation>
        <location evidence="1">Nucleus membrane</location>
        <topology evidence="1">Multi-pass membrane protein</topology>
    </subcellularLocation>
    <subcellularLocation>
        <location evidence="2">Rough endoplasmic reticulum membrane</location>
        <topology evidence="2">Multi-pass membrane protein</topology>
    </subcellularLocation>
</comment>
<evidence type="ECO:0000313" key="12">
    <source>
        <dbReference type="WBParaSite" id="SPAL_0000647100.1"/>
    </source>
</evidence>
<feature type="compositionally biased region" description="Basic and acidic residues" evidence="9">
    <location>
        <begin position="545"/>
        <end position="574"/>
    </location>
</feature>
<evidence type="ECO:0000256" key="2">
    <source>
        <dbReference type="ARBA" id="ARBA00004269"/>
    </source>
</evidence>
<evidence type="ECO:0000256" key="10">
    <source>
        <dbReference type="SAM" id="Phobius"/>
    </source>
</evidence>
<feature type="transmembrane region" description="Helical" evidence="10">
    <location>
        <begin position="421"/>
        <end position="441"/>
    </location>
</feature>
<feature type="coiled-coil region" evidence="8">
    <location>
        <begin position="637"/>
        <end position="708"/>
    </location>
</feature>
<dbReference type="PANTHER" id="PTHR13289">
    <property type="entry name" value="PROTEIN PHOSPHATASE 1-BINDING PROTEIN BIFOCAL"/>
    <property type="match status" value="1"/>
</dbReference>
<feature type="transmembrane region" description="Helical" evidence="10">
    <location>
        <begin position="220"/>
        <end position="241"/>
    </location>
</feature>
<evidence type="ECO:0000256" key="4">
    <source>
        <dbReference type="ARBA" id="ARBA00022824"/>
    </source>
</evidence>